<dbReference type="PANTHER" id="PTHR13451:SF0">
    <property type="entry name" value="CROSSOVER JUNCTION ENDONUCLEASE MUS81"/>
    <property type="match status" value="1"/>
</dbReference>
<accession>A0A833XTQ3</accession>
<keyword evidence="1" id="KW-0539">Nucleus</keyword>
<comment type="caution">
    <text evidence="3">The sequence shown here is derived from an EMBL/GenBank/DDBJ whole genome shotgun (WGS) entry which is preliminary data.</text>
</comment>
<gene>
    <name evidence="3" type="ORF">F2P56_010931</name>
</gene>
<dbReference type="GO" id="GO:0046872">
    <property type="term" value="F:metal ion binding"/>
    <property type="evidence" value="ECO:0007669"/>
    <property type="project" value="UniProtKB-UniRule"/>
</dbReference>
<dbReference type="CDD" id="cd21036">
    <property type="entry name" value="WH_MUS81"/>
    <property type="match status" value="1"/>
</dbReference>
<evidence type="ECO:0000313" key="4">
    <source>
        <dbReference type="Proteomes" id="UP000619265"/>
    </source>
</evidence>
<dbReference type="EC" id="3.1.22.-" evidence="1"/>
<keyword evidence="1" id="KW-0479">Metal-binding</keyword>
<dbReference type="Gramene" id="Jr05_07140_p1">
    <property type="protein sequence ID" value="cds.Jr05_07140_p1"/>
    <property type="gene ID" value="Jr05_07140"/>
</dbReference>
<dbReference type="InterPro" id="IPR033309">
    <property type="entry name" value="Mus81"/>
</dbReference>
<protein>
    <recommendedName>
        <fullName evidence="1">Crossover junction endonuclease MUS81</fullName>
        <ecNumber evidence="1">3.1.22.-</ecNumber>
    </recommendedName>
</protein>
<keyword evidence="1" id="KW-0255">Endonuclease</keyword>
<keyword evidence="1" id="KW-0378">Hydrolase</keyword>
<comment type="subcellular location">
    <subcellularLocation>
        <location evidence="1">Nucleus</location>
    </subcellularLocation>
</comment>
<dbReference type="InterPro" id="IPR036388">
    <property type="entry name" value="WH-like_DNA-bd_sf"/>
</dbReference>
<dbReference type="Proteomes" id="UP000619265">
    <property type="component" value="Unassembled WGS sequence"/>
</dbReference>
<dbReference type="PANTHER" id="PTHR13451">
    <property type="entry name" value="CLASS II CROSSOVER JUNCTION ENDONUCLEASE MUS81"/>
    <property type="match status" value="1"/>
</dbReference>
<keyword evidence="1" id="KW-0233">DNA recombination</keyword>
<dbReference type="GO" id="GO:0003677">
    <property type="term" value="F:DNA binding"/>
    <property type="evidence" value="ECO:0007669"/>
    <property type="project" value="UniProtKB-UniRule"/>
</dbReference>
<comment type="similarity">
    <text evidence="1">Belongs to the XPF family.</text>
</comment>
<organism evidence="3 4">
    <name type="scientific">Juglans regia</name>
    <name type="common">English walnut</name>
    <dbReference type="NCBI Taxonomy" id="51240"/>
    <lineage>
        <taxon>Eukaryota</taxon>
        <taxon>Viridiplantae</taxon>
        <taxon>Streptophyta</taxon>
        <taxon>Embryophyta</taxon>
        <taxon>Tracheophyta</taxon>
        <taxon>Spermatophyta</taxon>
        <taxon>Magnoliopsida</taxon>
        <taxon>eudicotyledons</taxon>
        <taxon>Gunneridae</taxon>
        <taxon>Pentapetalae</taxon>
        <taxon>rosids</taxon>
        <taxon>fabids</taxon>
        <taxon>Fagales</taxon>
        <taxon>Juglandaceae</taxon>
        <taxon>Juglans</taxon>
    </lineage>
</organism>
<dbReference type="AlphaFoldDB" id="A0A833XTQ3"/>
<keyword evidence="1" id="KW-0234">DNA repair</keyword>
<reference evidence="3" key="1">
    <citation type="submission" date="2015-10" db="EMBL/GenBank/DDBJ databases">
        <authorList>
            <person name="Martinez-Garcia P.J."/>
            <person name="Crepeau M.W."/>
            <person name="Puiu D."/>
            <person name="Gonzalez-Ibeas D."/>
            <person name="Whalen J."/>
            <person name="Stevens K."/>
            <person name="Paul R."/>
            <person name="Butterfield T."/>
            <person name="Britton M."/>
            <person name="Reagan R."/>
            <person name="Chakraborty S."/>
            <person name="Walawage S.L."/>
            <person name="Vasquez-Gross H.A."/>
            <person name="Cardeno C."/>
            <person name="Famula R."/>
            <person name="Pratt K."/>
            <person name="Kuruganti S."/>
            <person name="Aradhya M.K."/>
            <person name="Leslie C.A."/>
            <person name="Dandekar A.M."/>
            <person name="Salzberg S.L."/>
            <person name="Wegrzyn J.L."/>
            <person name="Langley C.H."/>
            <person name="Neale D.B."/>
        </authorList>
    </citation>
    <scope>NUCLEOTIDE SEQUENCE</scope>
    <source>
        <tissue evidence="3">Leaves</tissue>
    </source>
</reference>
<keyword evidence="1" id="KW-0540">Nuclease</keyword>
<comment type="cofactor">
    <cofactor evidence="1">
        <name>Mg(2+)</name>
        <dbReference type="ChEBI" id="CHEBI:18420"/>
    </cofactor>
</comment>
<dbReference type="EMBL" id="LIHL02000005">
    <property type="protein sequence ID" value="KAF5470415.1"/>
    <property type="molecule type" value="Genomic_DNA"/>
</dbReference>
<reference evidence="3" key="2">
    <citation type="submission" date="2020-03" db="EMBL/GenBank/DDBJ databases">
        <title>Walnut 2.0.</title>
        <authorList>
            <person name="Marrano A."/>
            <person name="Britton M."/>
            <person name="Zimin A.V."/>
            <person name="Zaini P.A."/>
            <person name="Workman R."/>
            <person name="Puiu D."/>
            <person name="Bianco L."/>
            <person name="Allen B.J."/>
            <person name="Troggio M."/>
            <person name="Leslie C.A."/>
            <person name="Timp W."/>
            <person name="Dendekar A."/>
            <person name="Salzberg S.L."/>
            <person name="Neale D.B."/>
        </authorList>
    </citation>
    <scope>NUCLEOTIDE SEQUENCE</scope>
    <source>
        <tissue evidence="3">Leaves</tissue>
    </source>
</reference>
<keyword evidence="1" id="KW-0460">Magnesium</keyword>
<comment type="function">
    <text evidence="1">Interacts with EME1 to form a DNA structure-specific endonuclease with substrate preference for branched DNA structures with a 5'-end at the branch nick. Typical substrates include 3'-flap structures, D-loops, replication forks and nicked Holliday junctions. May be required in mitosis for the processing of stalled or collapsed replication fork intermediates. May be required in meiosis for the repair of meiosis-specific double strand breaks subsequent to single-end invasion (SEI).</text>
</comment>
<keyword evidence="1" id="KW-0227">DNA damage</keyword>
<sequence>MQLKQVDFLGPEKGKGKLGQFGSSPRDWYSGWNCMKTLITKGLVVRSSCPAKYMLTQEGREVALDCLMRSGLADPADSLANAEGFSDKGAHGMPDLDLVLLDTDIDVMPTSMGLSQQNKLPIKRSRQKKSIDVPFESLERFMRMFCHHFFIWLLDNSIKEYNGSSQPPCGKMKI</sequence>
<dbReference type="GO" id="GO:0008821">
    <property type="term" value="F:crossover junction DNA endonuclease activity"/>
    <property type="evidence" value="ECO:0007669"/>
    <property type="project" value="UniProtKB-UniRule"/>
</dbReference>
<dbReference type="GO" id="GO:0000727">
    <property type="term" value="P:double-strand break repair via break-induced replication"/>
    <property type="evidence" value="ECO:0007669"/>
    <property type="project" value="UniProtKB-UniRule"/>
</dbReference>
<evidence type="ECO:0000313" key="3">
    <source>
        <dbReference type="EMBL" id="KAF5470415.1"/>
    </source>
</evidence>
<comment type="subunit">
    <text evidence="1">Interacts with EME1.</text>
</comment>
<dbReference type="GO" id="GO:0006308">
    <property type="term" value="P:DNA catabolic process"/>
    <property type="evidence" value="ECO:0007669"/>
    <property type="project" value="UniProtKB-UniRule"/>
</dbReference>
<dbReference type="GO" id="GO:0005634">
    <property type="term" value="C:nucleus"/>
    <property type="evidence" value="ECO:0007669"/>
    <property type="project" value="UniProtKB-SubCell"/>
</dbReference>
<dbReference type="Gene3D" id="1.10.10.10">
    <property type="entry name" value="Winged helix-like DNA-binding domain superfamily/Winged helix DNA-binding domain"/>
    <property type="match status" value="1"/>
</dbReference>
<proteinExistence type="inferred from homology"/>
<dbReference type="GO" id="GO:0048476">
    <property type="term" value="C:Holliday junction resolvase complex"/>
    <property type="evidence" value="ECO:0007669"/>
    <property type="project" value="UniProtKB-UniRule"/>
</dbReference>
<evidence type="ECO:0000259" key="2">
    <source>
        <dbReference type="Pfam" id="PF21136"/>
    </source>
</evidence>
<dbReference type="Pfam" id="PF21136">
    <property type="entry name" value="WHD_MUS81"/>
    <property type="match status" value="1"/>
</dbReference>
<name>A0A833XTQ3_JUGRE</name>
<feature type="domain" description="MUS81 winged helix" evidence="2">
    <location>
        <begin position="24"/>
        <end position="63"/>
    </location>
</feature>
<evidence type="ECO:0000256" key="1">
    <source>
        <dbReference type="RuleBase" id="RU369042"/>
    </source>
</evidence>
<dbReference type="InterPro" id="IPR047417">
    <property type="entry name" value="WHD_MUS81"/>
</dbReference>